<dbReference type="AlphaFoldDB" id="A0A3M0GDK7"/>
<feature type="compositionally biased region" description="Basic and acidic residues" evidence="1">
    <location>
        <begin position="270"/>
        <end position="280"/>
    </location>
</feature>
<accession>A0A3M0GDK7</accession>
<evidence type="ECO:0000313" key="2">
    <source>
        <dbReference type="EMBL" id="RMB62975.1"/>
    </source>
</evidence>
<comment type="caution">
    <text evidence="2">The sequence shown here is derived from an EMBL/GenBank/DDBJ whole genome shotgun (WGS) entry which is preliminary data.</text>
</comment>
<organism evidence="2 3">
    <name type="scientific">Corynebacterium macginleyi</name>
    <dbReference type="NCBI Taxonomy" id="38290"/>
    <lineage>
        <taxon>Bacteria</taxon>
        <taxon>Bacillati</taxon>
        <taxon>Actinomycetota</taxon>
        <taxon>Actinomycetes</taxon>
        <taxon>Mycobacteriales</taxon>
        <taxon>Corynebacteriaceae</taxon>
        <taxon>Corynebacterium</taxon>
    </lineage>
</organism>
<gene>
    <name evidence="2" type="ORF">D9543_02970</name>
</gene>
<dbReference type="OrthoDB" id="4775361at2"/>
<proteinExistence type="predicted"/>
<sequence>MNHALTNIPSIRHNHPTFWRDLANGTYLKLAPRIAVHRDHYHGLSLSSQLRLRAIAAARSAYTAVLISKSAARVHGLWVLDSTEEKVEMALPHNSLPNKHRRHPERVYRKTKLPDPLLVHGARTVSPARAVIDIARFHGFREGLVAADSALRTGITKKKLRQEFARMGRIRNSAVVREVIHHSCAASPSPYASFARALLIQAGFPWPMFFEVQYAALPGITAELCINKTYIIDIAEPDDKHTAGSSSTAIGPATTIEPPGEVTATTMPTKPRDQVDQSRDKRLRDAGFTVIRISPHQLVQHPERFISEVIATISARQNAVRAQRSRL</sequence>
<evidence type="ECO:0000313" key="3">
    <source>
        <dbReference type="Proteomes" id="UP000270649"/>
    </source>
</evidence>
<dbReference type="Proteomes" id="UP000270649">
    <property type="component" value="Unassembled WGS sequence"/>
</dbReference>
<reference evidence="2 3" key="1">
    <citation type="submission" date="2018-10" db="EMBL/GenBank/DDBJ databases">
        <title>Corynebacterium macginleyi genome sequencing and assembly of the type strain and two clinical samples.</title>
        <authorList>
            <person name="Bernier A.-M."/>
            <person name="Bernard K."/>
        </authorList>
    </citation>
    <scope>NUCLEOTIDE SEQUENCE [LARGE SCALE GENOMIC DNA]</scope>
    <source>
        <strain evidence="2 3">NML 120205</strain>
    </source>
</reference>
<protein>
    <recommendedName>
        <fullName evidence="4">DUF559 domain-containing protein</fullName>
    </recommendedName>
</protein>
<dbReference type="EMBL" id="REGC01000003">
    <property type="protein sequence ID" value="RMB62975.1"/>
    <property type="molecule type" value="Genomic_DNA"/>
</dbReference>
<name>A0A3M0GDK7_9CORY</name>
<evidence type="ECO:0008006" key="4">
    <source>
        <dbReference type="Google" id="ProtNLM"/>
    </source>
</evidence>
<dbReference type="RefSeq" id="WP_121927489.1">
    <property type="nucleotide sequence ID" value="NZ_CP068292.1"/>
</dbReference>
<feature type="region of interest" description="Disordered" evidence="1">
    <location>
        <begin position="242"/>
        <end position="280"/>
    </location>
</feature>
<evidence type="ECO:0000256" key="1">
    <source>
        <dbReference type="SAM" id="MobiDB-lite"/>
    </source>
</evidence>